<keyword evidence="1" id="KW-1133">Transmembrane helix</keyword>
<accession>A0A377CCV8</accession>
<keyword evidence="1" id="KW-0472">Membrane</keyword>
<protein>
    <submittedName>
        <fullName evidence="2">Putative chaperonin</fullName>
    </submittedName>
</protein>
<evidence type="ECO:0000313" key="3">
    <source>
        <dbReference type="Proteomes" id="UP000254088"/>
    </source>
</evidence>
<reference evidence="2 3" key="1">
    <citation type="submission" date="2018-06" db="EMBL/GenBank/DDBJ databases">
        <authorList>
            <consortium name="Pathogen Informatics"/>
            <person name="Doyle S."/>
        </authorList>
    </citation>
    <scope>NUCLEOTIDE SEQUENCE [LARGE SCALE GENOMIC DNA]</scope>
    <source>
        <strain evidence="2 3">NCTC10429</strain>
    </source>
</reference>
<gene>
    <name evidence="2" type="ORF">NCTC10429_02907</name>
</gene>
<dbReference type="AlphaFoldDB" id="A0A377CCV8"/>
<name>A0A377CCV8_ECOLX</name>
<keyword evidence="1" id="KW-0812">Transmembrane</keyword>
<proteinExistence type="predicted"/>
<feature type="transmembrane region" description="Helical" evidence="1">
    <location>
        <begin position="66"/>
        <end position="90"/>
    </location>
</feature>
<evidence type="ECO:0000256" key="1">
    <source>
        <dbReference type="SAM" id="Phobius"/>
    </source>
</evidence>
<evidence type="ECO:0000313" key="2">
    <source>
        <dbReference type="EMBL" id="STL91083.1"/>
    </source>
</evidence>
<dbReference type="Proteomes" id="UP000254088">
    <property type="component" value="Unassembled WGS sequence"/>
</dbReference>
<dbReference type="EMBL" id="UGEX01000001">
    <property type="protein sequence ID" value="STL91083.1"/>
    <property type="molecule type" value="Genomic_DNA"/>
</dbReference>
<sequence>MGDVNQNSFMVGRDSKVVLIDSDSFQINANGTLHLCEVGVSHFTPPELQTLPSFVGFERTENHDNFGLALLIFHVLLVGGILIPVCRLSLMRVMRWRRILPISVMPTRQIISDVV</sequence>
<organism evidence="2 3">
    <name type="scientific">Escherichia coli</name>
    <dbReference type="NCBI Taxonomy" id="562"/>
    <lineage>
        <taxon>Bacteria</taxon>
        <taxon>Pseudomonadati</taxon>
        <taxon>Pseudomonadota</taxon>
        <taxon>Gammaproteobacteria</taxon>
        <taxon>Enterobacterales</taxon>
        <taxon>Enterobacteriaceae</taxon>
        <taxon>Escherichia</taxon>
    </lineage>
</organism>